<name>A0ABU1YVW1_ROSSA</name>
<evidence type="ECO:0000313" key="2">
    <source>
        <dbReference type="Proteomes" id="UP001180453"/>
    </source>
</evidence>
<evidence type="ECO:0000313" key="1">
    <source>
        <dbReference type="EMBL" id="MDR7272993.1"/>
    </source>
</evidence>
<sequence length="201" mass="21708">MPADEGRHPPPTLDRVLNPNQAQVAHPQATPETPRLDAFTSAASVGPLLWASQVEGRLEVQGGVTPAGVVSDEIGRLFVIALREHFGEAASAIAEREWRLNGNPRRLLQARVIKQAVACAESALSLLLAQSCLVQIEFSAVMLGWRFRRVAEGLGLDPASLGIERRQALDDALAPDFRLPPPADADALAERLRTLLSQVPH</sequence>
<accession>A0ABU1YVW1</accession>
<proteinExistence type="predicted"/>
<dbReference type="EMBL" id="JAVDXU010000007">
    <property type="protein sequence ID" value="MDR7272993.1"/>
    <property type="molecule type" value="Genomic_DNA"/>
</dbReference>
<keyword evidence="2" id="KW-1185">Reference proteome</keyword>
<dbReference type="Proteomes" id="UP001180453">
    <property type="component" value="Unassembled WGS sequence"/>
</dbReference>
<dbReference type="RefSeq" id="WP_310272896.1">
    <property type="nucleotide sequence ID" value="NZ_JAVDXU010000007.1"/>
</dbReference>
<organism evidence="1 2">
    <name type="scientific">Roseateles saccharophilus</name>
    <name type="common">Pseudomonas saccharophila</name>
    <dbReference type="NCBI Taxonomy" id="304"/>
    <lineage>
        <taxon>Bacteria</taxon>
        <taxon>Pseudomonadati</taxon>
        <taxon>Pseudomonadota</taxon>
        <taxon>Betaproteobacteria</taxon>
        <taxon>Burkholderiales</taxon>
        <taxon>Sphaerotilaceae</taxon>
        <taxon>Roseateles</taxon>
    </lineage>
</organism>
<protein>
    <recommendedName>
        <fullName evidence="3">AraC family transcriptional regulator</fullName>
    </recommendedName>
</protein>
<evidence type="ECO:0008006" key="3">
    <source>
        <dbReference type="Google" id="ProtNLM"/>
    </source>
</evidence>
<reference evidence="1 2" key="1">
    <citation type="submission" date="2023-07" db="EMBL/GenBank/DDBJ databases">
        <title>Sorghum-associated microbial communities from plants grown in Nebraska, USA.</title>
        <authorList>
            <person name="Schachtman D."/>
        </authorList>
    </citation>
    <scope>NUCLEOTIDE SEQUENCE [LARGE SCALE GENOMIC DNA]</scope>
    <source>
        <strain evidence="1 2">BE314</strain>
    </source>
</reference>
<comment type="caution">
    <text evidence="1">The sequence shown here is derived from an EMBL/GenBank/DDBJ whole genome shotgun (WGS) entry which is preliminary data.</text>
</comment>
<gene>
    <name evidence="1" type="ORF">J2X20_005678</name>
</gene>